<gene>
    <name evidence="2" type="ORF">PBRASI_LOCUS8108</name>
</gene>
<organism evidence="2 3">
    <name type="scientific">Paraglomus brasilianum</name>
    <dbReference type="NCBI Taxonomy" id="144538"/>
    <lineage>
        <taxon>Eukaryota</taxon>
        <taxon>Fungi</taxon>
        <taxon>Fungi incertae sedis</taxon>
        <taxon>Mucoromycota</taxon>
        <taxon>Glomeromycotina</taxon>
        <taxon>Glomeromycetes</taxon>
        <taxon>Paraglomerales</taxon>
        <taxon>Paraglomeraceae</taxon>
        <taxon>Paraglomus</taxon>
    </lineage>
</organism>
<reference evidence="2" key="1">
    <citation type="submission" date="2021-06" db="EMBL/GenBank/DDBJ databases">
        <authorList>
            <person name="Kallberg Y."/>
            <person name="Tangrot J."/>
            <person name="Rosling A."/>
        </authorList>
    </citation>
    <scope>NUCLEOTIDE SEQUENCE</scope>
    <source>
        <strain evidence="2">BR232B</strain>
    </source>
</reference>
<dbReference type="OrthoDB" id="10516119at2759"/>
<accession>A0A9N9CNG2</accession>
<comment type="caution">
    <text evidence="2">The sequence shown here is derived from an EMBL/GenBank/DDBJ whole genome shotgun (WGS) entry which is preliminary data.</text>
</comment>
<feature type="transmembrane region" description="Helical" evidence="1">
    <location>
        <begin position="96"/>
        <end position="115"/>
    </location>
</feature>
<evidence type="ECO:0000256" key="1">
    <source>
        <dbReference type="SAM" id="Phobius"/>
    </source>
</evidence>
<sequence>MAGSDPEISTLVDCYKATAAAAGVCAGITLFYILKNQDLGLSIYKLLINGMALTYTLTAINLPTDENNDIDIDVIYTKTNTIQWYRCYYWYDFADYPLVVWGKVVYLVIVFSPLWDKLSIYNASLMVVLAIRVAVVIFVAIRLLYHFGETTPKPSLLFALNQIRLLFIFVSVVLQGTGSLDHNFYPVIPGTVIMIIILFLTSFKIECPQDSQNSGTANVAVVGYVPPSTVNTTVMGHVPATV</sequence>
<feature type="transmembrane region" description="Helical" evidence="1">
    <location>
        <begin position="15"/>
        <end position="34"/>
    </location>
</feature>
<name>A0A9N9CNG2_9GLOM</name>
<keyword evidence="1" id="KW-0472">Membrane</keyword>
<keyword evidence="3" id="KW-1185">Reference proteome</keyword>
<evidence type="ECO:0000313" key="3">
    <source>
        <dbReference type="Proteomes" id="UP000789739"/>
    </source>
</evidence>
<dbReference type="Proteomes" id="UP000789739">
    <property type="component" value="Unassembled WGS sequence"/>
</dbReference>
<evidence type="ECO:0000313" key="2">
    <source>
        <dbReference type="EMBL" id="CAG8609885.1"/>
    </source>
</evidence>
<feature type="transmembrane region" description="Helical" evidence="1">
    <location>
        <begin position="184"/>
        <end position="203"/>
    </location>
</feature>
<keyword evidence="1" id="KW-0812">Transmembrane</keyword>
<dbReference type="AlphaFoldDB" id="A0A9N9CNG2"/>
<proteinExistence type="predicted"/>
<keyword evidence="1" id="KW-1133">Transmembrane helix</keyword>
<dbReference type="EMBL" id="CAJVPI010001377">
    <property type="protein sequence ID" value="CAG8609885.1"/>
    <property type="molecule type" value="Genomic_DNA"/>
</dbReference>
<protein>
    <submittedName>
        <fullName evidence="2">7710_t:CDS:1</fullName>
    </submittedName>
</protein>
<feature type="transmembrane region" description="Helical" evidence="1">
    <location>
        <begin position="121"/>
        <end position="144"/>
    </location>
</feature>